<dbReference type="GO" id="GO:0005886">
    <property type="term" value="C:plasma membrane"/>
    <property type="evidence" value="ECO:0007669"/>
    <property type="project" value="UniProtKB-SubCell"/>
</dbReference>
<accession>A0A1N5ZRV0</accession>
<dbReference type="EMBL" id="FSQT01000002">
    <property type="protein sequence ID" value="SIN24523.1"/>
    <property type="molecule type" value="Genomic_DNA"/>
</dbReference>
<dbReference type="PANTHER" id="PTHR42920">
    <property type="entry name" value="OS03G0707200 PROTEIN-RELATED"/>
    <property type="match status" value="1"/>
</dbReference>
<feature type="transmembrane region" description="Helical" evidence="7">
    <location>
        <begin position="279"/>
        <end position="297"/>
    </location>
</feature>
<keyword evidence="8" id="KW-0732">Signal</keyword>
<sequence>MQSRPAAGAALALLSAVTFATSGTFARSLIEAGWSAESAVIARVGVAALVLALPALLSLRGRWDVLRRNVTAIGMFGLLGVALAQVCFFNAVRYLPVGIALLLEYLGIILVVGWMWLRHGQQPRRLTVAGSAAALAGLAFVLDLTGTAGFHPVGVLWGLGAAVGLAGYFVLAGRVDPRLPSVAMASGGMAVGAAVLLLIGLTGLLPLRATFGEVTFAGQRTSWLLPIVGLSLVAAVIAYLAGIAGTRILGPRLSSFVGLTEVLFAVLIAWLFLDELPTAWQLFGGGLIVAGVALVRLDELRGPAAESTPVSPEPLLAADGR</sequence>
<dbReference type="AlphaFoldDB" id="A0A1N5ZRV0"/>
<comment type="subcellular location">
    <subcellularLocation>
        <location evidence="1">Cell membrane</location>
        <topology evidence="1">Multi-pass membrane protein</topology>
    </subcellularLocation>
</comment>
<dbReference type="InterPro" id="IPR051258">
    <property type="entry name" value="Diverse_Substrate_Transporter"/>
</dbReference>
<gene>
    <name evidence="10" type="ORF">SAMN04489832_4346</name>
</gene>
<evidence type="ECO:0000256" key="5">
    <source>
        <dbReference type="ARBA" id="ARBA00022989"/>
    </source>
</evidence>
<feature type="signal peptide" evidence="8">
    <location>
        <begin position="1"/>
        <end position="20"/>
    </location>
</feature>
<evidence type="ECO:0000256" key="2">
    <source>
        <dbReference type="ARBA" id="ARBA00007362"/>
    </source>
</evidence>
<feature type="transmembrane region" description="Helical" evidence="7">
    <location>
        <begin position="150"/>
        <end position="171"/>
    </location>
</feature>
<keyword evidence="6 7" id="KW-0472">Membrane</keyword>
<dbReference type="RefSeq" id="WP_074315024.1">
    <property type="nucleotide sequence ID" value="NZ_FSQT01000002.1"/>
</dbReference>
<dbReference type="InterPro" id="IPR037185">
    <property type="entry name" value="EmrE-like"/>
</dbReference>
<feature type="domain" description="EamA" evidence="9">
    <location>
        <begin position="154"/>
        <end position="295"/>
    </location>
</feature>
<feature type="transmembrane region" description="Helical" evidence="7">
    <location>
        <begin position="223"/>
        <end position="241"/>
    </location>
</feature>
<reference evidence="11" key="1">
    <citation type="submission" date="2016-12" db="EMBL/GenBank/DDBJ databases">
        <authorList>
            <person name="Varghese N."/>
            <person name="Submissions S."/>
        </authorList>
    </citation>
    <scope>NUCLEOTIDE SEQUENCE [LARGE SCALE GENOMIC DNA]</scope>
    <source>
        <strain evidence="11">DSM 45599</strain>
    </source>
</reference>
<protein>
    <submittedName>
        <fullName evidence="10">Threonine/homoserine efflux transporter RhtA</fullName>
    </submittedName>
</protein>
<feature type="transmembrane region" description="Helical" evidence="7">
    <location>
        <begin position="183"/>
        <end position="203"/>
    </location>
</feature>
<dbReference type="STRING" id="709881.SAMN04489832_4346"/>
<feature type="transmembrane region" description="Helical" evidence="7">
    <location>
        <begin position="97"/>
        <end position="117"/>
    </location>
</feature>
<evidence type="ECO:0000313" key="10">
    <source>
        <dbReference type="EMBL" id="SIN24523.1"/>
    </source>
</evidence>
<dbReference type="Proteomes" id="UP000185124">
    <property type="component" value="Unassembled WGS sequence"/>
</dbReference>
<keyword evidence="4 7" id="KW-0812">Transmembrane</keyword>
<dbReference type="InterPro" id="IPR000620">
    <property type="entry name" value="EamA_dom"/>
</dbReference>
<proteinExistence type="inferred from homology"/>
<keyword evidence="3" id="KW-1003">Cell membrane</keyword>
<evidence type="ECO:0000256" key="4">
    <source>
        <dbReference type="ARBA" id="ARBA00022692"/>
    </source>
</evidence>
<dbReference type="Pfam" id="PF00892">
    <property type="entry name" value="EamA"/>
    <property type="match status" value="2"/>
</dbReference>
<organism evidence="10 11">
    <name type="scientific">Micromonospora cremea</name>
    <dbReference type="NCBI Taxonomy" id="709881"/>
    <lineage>
        <taxon>Bacteria</taxon>
        <taxon>Bacillati</taxon>
        <taxon>Actinomycetota</taxon>
        <taxon>Actinomycetes</taxon>
        <taxon>Micromonosporales</taxon>
        <taxon>Micromonosporaceae</taxon>
        <taxon>Micromonospora</taxon>
    </lineage>
</organism>
<keyword evidence="5 7" id="KW-1133">Transmembrane helix</keyword>
<evidence type="ECO:0000256" key="1">
    <source>
        <dbReference type="ARBA" id="ARBA00004651"/>
    </source>
</evidence>
<feature type="domain" description="EamA" evidence="9">
    <location>
        <begin position="8"/>
        <end position="142"/>
    </location>
</feature>
<dbReference type="OrthoDB" id="154915at2"/>
<name>A0A1N5ZRV0_9ACTN</name>
<feature type="transmembrane region" description="Helical" evidence="7">
    <location>
        <begin position="71"/>
        <end position="91"/>
    </location>
</feature>
<evidence type="ECO:0000259" key="9">
    <source>
        <dbReference type="Pfam" id="PF00892"/>
    </source>
</evidence>
<feature type="transmembrane region" description="Helical" evidence="7">
    <location>
        <begin position="253"/>
        <end position="273"/>
    </location>
</feature>
<evidence type="ECO:0000256" key="3">
    <source>
        <dbReference type="ARBA" id="ARBA00022475"/>
    </source>
</evidence>
<dbReference type="PANTHER" id="PTHR42920:SF5">
    <property type="entry name" value="EAMA DOMAIN-CONTAINING PROTEIN"/>
    <property type="match status" value="1"/>
</dbReference>
<feature type="transmembrane region" description="Helical" evidence="7">
    <location>
        <begin position="126"/>
        <end position="144"/>
    </location>
</feature>
<evidence type="ECO:0000256" key="7">
    <source>
        <dbReference type="SAM" id="Phobius"/>
    </source>
</evidence>
<comment type="similarity">
    <text evidence="2">Belongs to the EamA transporter family.</text>
</comment>
<evidence type="ECO:0000256" key="6">
    <source>
        <dbReference type="ARBA" id="ARBA00023136"/>
    </source>
</evidence>
<keyword evidence="11" id="KW-1185">Reference proteome</keyword>
<feature type="transmembrane region" description="Helical" evidence="7">
    <location>
        <begin position="38"/>
        <end position="59"/>
    </location>
</feature>
<feature type="chain" id="PRO_5038536560" evidence="8">
    <location>
        <begin position="21"/>
        <end position="321"/>
    </location>
</feature>
<evidence type="ECO:0000313" key="11">
    <source>
        <dbReference type="Proteomes" id="UP000185124"/>
    </source>
</evidence>
<evidence type="ECO:0000256" key="8">
    <source>
        <dbReference type="SAM" id="SignalP"/>
    </source>
</evidence>
<dbReference type="SUPFAM" id="SSF103481">
    <property type="entry name" value="Multidrug resistance efflux transporter EmrE"/>
    <property type="match status" value="2"/>
</dbReference>